<evidence type="ECO:0000313" key="2">
    <source>
        <dbReference type="Proteomes" id="UP000239663"/>
    </source>
</evidence>
<comment type="caution">
    <text evidence="1">The sequence shown here is derived from an EMBL/GenBank/DDBJ whole genome shotgun (WGS) entry which is preliminary data.</text>
</comment>
<proteinExistence type="predicted"/>
<sequence>MLPMPSNRKEKSELTSCFIRAGGIFFIENFPPAHFFYSECKSSKVTPIEDQKYKLKAEVESLHANDNRVAEEGLQIIGHSRHRRE</sequence>
<dbReference type="EMBL" id="PKOZ01000022">
    <property type="protein sequence ID" value="PQD93778.1"/>
    <property type="molecule type" value="Genomic_DNA"/>
</dbReference>
<accession>A0A2S7MVK1</accession>
<gene>
    <name evidence="1" type="ORF">CYL18_18035</name>
</gene>
<evidence type="ECO:0000313" key="1">
    <source>
        <dbReference type="EMBL" id="PQD93778.1"/>
    </source>
</evidence>
<organism evidence="1 2">
    <name type="scientific">Pradoshia eiseniae</name>
    <dbReference type="NCBI Taxonomy" id="2064768"/>
    <lineage>
        <taxon>Bacteria</taxon>
        <taxon>Bacillati</taxon>
        <taxon>Bacillota</taxon>
        <taxon>Bacilli</taxon>
        <taxon>Bacillales</taxon>
        <taxon>Bacillaceae</taxon>
        <taxon>Pradoshia</taxon>
    </lineage>
</organism>
<keyword evidence="2" id="KW-1185">Reference proteome</keyword>
<dbReference type="AlphaFoldDB" id="A0A2S7MVK1"/>
<name>A0A2S7MVK1_9BACI</name>
<protein>
    <submittedName>
        <fullName evidence="1">Uncharacterized protein</fullName>
    </submittedName>
</protein>
<dbReference type="Proteomes" id="UP000239663">
    <property type="component" value="Unassembled WGS sequence"/>
</dbReference>
<reference evidence="1 2" key="1">
    <citation type="submission" date="2017-12" db="EMBL/GenBank/DDBJ databases">
        <title>Taxonomic description and draft genome of Pradoshia cofamensis Gen. nov., sp. nov., a thermotolerant bacillale isolated from anterior gut of earthworm Eisenia fetida.</title>
        <authorList>
            <person name="Saha T."/>
            <person name="Chakraborty R."/>
        </authorList>
    </citation>
    <scope>NUCLEOTIDE SEQUENCE [LARGE SCALE GENOMIC DNA]</scope>
    <source>
        <strain evidence="1 2">EAG3</strain>
    </source>
</reference>